<sequence>MKLRAFLLILLLAGGAYAMIQSNNEFSAKKFSEVLQMNEDHVAQLIFTKPSSTDRTQPTWVSSDKEQIASLLGFLSGYELQKEDTQKLLEELNFNQFTISLEDHDENLVTIMVEDSVIITETGEQYTVLDGPFDADWMVNFILSSHSPS</sequence>
<dbReference type="EMBL" id="JACSQY010000003">
    <property type="protein sequence ID" value="MBD7907858.1"/>
    <property type="molecule type" value="Genomic_DNA"/>
</dbReference>
<comment type="caution">
    <text evidence="2">The sequence shown here is derived from an EMBL/GenBank/DDBJ whole genome shotgun (WGS) entry which is preliminary data.</text>
</comment>
<feature type="chain" id="PRO_5045164942" evidence="1">
    <location>
        <begin position="19"/>
        <end position="149"/>
    </location>
</feature>
<evidence type="ECO:0000313" key="3">
    <source>
        <dbReference type="Proteomes" id="UP000659496"/>
    </source>
</evidence>
<organism evidence="2 3">
    <name type="scientific">Sporosarcina gallistercoris</name>
    <dbReference type="NCBI Taxonomy" id="2762245"/>
    <lineage>
        <taxon>Bacteria</taxon>
        <taxon>Bacillati</taxon>
        <taxon>Bacillota</taxon>
        <taxon>Bacilli</taxon>
        <taxon>Bacillales</taxon>
        <taxon>Caryophanaceae</taxon>
        <taxon>Sporosarcina</taxon>
    </lineage>
</organism>
<evidence type="ECO:0000313" key="2">
    <source>
        <dbReference type="EMBL" id="MBD7907858.1"/>
    </source>
</evidence>
<dbReference type="RefSeq" id="WP_191689012.1">
    <property type="nucleotide sequence ID" value="NZ_JACSQY010000003.1"/>
</dbReference>
<accession>A0ABR8PI70</accession>
<dbReference type="Proteomes" id="UP000659496">
    <property type="component" value="Unassembled WGS sequence"/>
</dbReference>
<gene>
    <name evidence="2" type="ORF">H9659_05915</name>
</gene>
<keyword evidence="3" id="KW-1185">Reference proteome</keyword>
<keyword evidence="1" id="KW-0732">Signal</keyword>
<name>A0ABR8PI70_9BACL</name>
<reference evidence="2 3" key="1">
    <citation type="submission" date="2020-08" db="EMBL/GenBank/DDBJ databases">
        <title>A Genomic Blueprint of the Chicken Gut Microbiome.</title>
        <authorList>
            <person name="Gilroy R."/>
            <person name="Ravi A."/>
            <person name="Getino M."/>
            <person name="Pursley I."/>
            <person name="Horton D.L."/>
            <person name="Alikhan N.-F."/>
            <person name="Baker D."/>
            <person name="Gharbi K."/>
            <person name="Hall N."/>
            <person name="Watson M."/>
            <person name="Adriaenssens E.M."/>
            <person name="Foster-Nyarko E."/>
            <person name="Jarju S."/>
            <person name="Secka A."/>
            <person name="Antonio M."/>
            <person name="Oren A."/>
            <person name="Chaudhuri R."/>
            <person name="La Ragione R.M."/>
            <person name="Hildebrand F."/>
            <person name="Pallen M.J."/>
        </authorList>
    </citation>
    <scope>NUCLEOTIDE SEQUENCE [LARGE SCALE GENOMIC DNA]</scope>
    <source>
        <strain evidence="2 3">Sa3CUA8</strain>
    </source>
</reference>
<feature type="signal peptide" evidence="1">
    <location>
        <begin position="1"/>
        <end position="18"/>
    </location>
</feature>
<proteinExistence type="predicted"/>
<evidence type="ECO:0000256" key="1">
    <source>
        <dbReference type="SAM" id="SignalP"/>
    </source>
</evidence>
<protein>
    <submittedName>
        <fullName evidence="2">Uncharacterized protein</fullName>
    </submittedName>
</protein>